<dbReference type="PROSITE" id="PS50112">
    <property type="entry name" value="PAS"/>
    <property type="match status" value="2"/>
</dbReference>
<organism evidence="16 17">
    <name type="scientific">Haloferax larsenii</name>
    <dbReference type="NCBI Taxonomy" id="302484"/>
    <lineage>
        <taxon>Archaea</taxon>
        <taxon>Methanobacteriati</taxon>
        <taxon>Methanobacteriota</taxon>
        <taxon>Stenosarchaea group</taxon>
        <taxon>Halobacteria</taxon>
        <taxon>Halobacteriales</taxon>
        <taxon>Haloferacaceae</taxon>
        <taxon>Haloferax</taxon>
    </lineage>
</organism>
<dbReference type="EMBL" id="FOAD01000004">
    <property type="protein sequence ID" value="SEL40308.1"/>
    <property type="molecule type" value="Genomic_DNA"/>
</dbReference>
<dbReference type="InterPro" id="IPR013767">
    <property type="entry name" value="PAS_fold"/>
</dbReference>
<dbReference type="AlphaFoldDB" id="A0A1H7PXV3"/>
<dbReference type="GO" id="GO:0007234">
    <property type="term" value="P:osmosensory signaling via phosphorelay pathway"/>
    <property type="evidence" value="ECO:0007669"/>
    <property type="project" value="TreeGrafter"/>
</dbReference>
<dbReference type="Gene3D" id="3.30.450.20">
    <property type="entry name" value="PAS domain"/>
    <property type="match status" value="2"/>
</dbReference>
<dbReference type="OrthoDB" id="200505at2157"/>
<dbReference type="InterPro" id="IPR001610">
    <property type="entry name" value="PAC"/>
</dbReference>
<dbReference type="Pfam" id="PF13426">
    <property type="entry name" value="PAS_9"/>
    <property type="match status" value="1"/>
</dbReference>
<dbReference type="SMART" id="SM00086">
    <property type="entry name" value="PAC"/>
    <property type="match status" value="2"/>
</dbReference>
<feature type="domain" description="PAC" evidence="15">
    <location>
        <begin position="154"/>
        <end position="206"/>
    </location>
</feature>
<name>A0A1H7PXV3_HALLR</name>
<dbReference type="GO" id="GO:0000156">
    <property type="term" value="F:phosphorelay response regulator activity"/>
    <property type="evidence" value="ECO:0007669"/>
    <property type="project" value="TreeGrafter"/>
</dbReference>
<dbReference type="SUPFAM" id="SSF55874">
    <property type="entry name" value="ATPase domain of HSP90 chaperone/DNA topoisomerase II/histidine kinase"/>
    <property type="match status" value="1"/>
</dbReference>
<evidence type="ECO:0000256" key="1">
    <source>
        <dbReference type="ARBA" id="ARBA00000085"/>
    </source>
</evidence>
<dbReference type="NCBIfam" id="TIGR00229">
    <property type="entry name" value="sensory_box"/>
    <property type="match status" value="2"/>
</dbReference>
<evidence type="ECO:0000256" key="12">
    <source>
        <dbReference type="SAM" id="Phobius"/>
    </source>
</evidence>
<dbReference type="InterPro" id="IPR000014">
    <property type="entry name" value="PAS"/>
</dbReference>
<dbReference type="SMART" id="SM00091">
    <property type="entry name" value="PAS"/>
    <property type="match status" value="2"/>
</dbReference>
<evidence type="ECO:0000256" key="7">
    <source>
        <dbReference type="ARBA" id="ARBA00022777"/>
    </source>
</evidence>
<evidence type="ECO:0000256" key="11">
    <source>
        <dbReference type="ARBA" id="ARBA00023136"/>
    </source>
</evidence>
<dbReference type="PANTHER" id="PTHR42878:SF7">
    <property type="entry name" value="SENSOR HISTIDINE KINASE GLRK"/>
    <property type="match status" value="1"/>
</dbReference>
<evidence type="ECO:0000256" key="10">
    <source>
        <dbReference type="ARBA" id="ARBA00023012"/>
    </source>
</evidence>
<evidence type="ECO:0000256" key="3">
    <source>
        <dbReference type="ARBA" id="ARBA00012438"/>
    </source>
</evidence>
<evidence type="ECO:0000259" key="13">
    <source>
        <dbReference type="PROSITE" id="PS50109"/>
    </source>
</evidence>
<dbReference type="GO" id="GO:0006355">
    <property type="term" value="P:regulation of DNA-templated transcription"/>
    <property type="evidence" value="ECO:0007669"/>
    <property type="project" value="InterPro"/>
</dbReference>
<comment type="catalytic activity">
    <reaction evidence="1">
        <text>ATP + protein L-histidine = ADP + protein N-phospho-L-histidine.</text>
        <dbReference type="EC" id="2.7.13.3"/>
    </reaction>
</comment>
<evidence type="ECO:0000256" key="9">
    <source>
        <dbReference type="ARBA" id="ARBA00022989"/>
    </source>
</evidence>
<evidence type="ECO:0000259" key="14">
    <source>
        <dbReference type="PROSITE" id="PS50112"/>
    </source>
</evidence>
<dbReference type="GO" id="GO:0030295">
    <property type="term" value="F:protein kinase activator activity"/>
    <property type="evidence" value="ECO:0007669"/>
    <property type="project" value="TreeGrafter"/>
</dbReference>
<protein>
    <recommendedName>
        <fullName evidence="3">histidine kinase</fullName>
        <ecNumber evidence="3">2.7.13.3</ecNumber>
    </recommendedName>
</protein>
<dbReference type="SMART" id="SM00387">
    <property type="entry name" value="HATPase_c"/>
    <property type="match status" value="1"/>
</dbReference>
<feature type="domain" description="PAS" evidence="14">
    <location>
        <begin position="203"/>
        <end position="249"/>
    </location>
</feature>
<evidence type="ECO:0000256" key="5">
    <source>
        <dbReference type="ARBA" id="ARBA00022692"/>
    </source>
</evidence>
<evidence type="ECO:0000259" key="15">
    <source>
        <dbReference type="PROSITE" id="PS50113"/>
    </source>
</evidence>
<dbReference type="InterPro" id="IPR004358">
    <property type="entry name" value="Sig_transdc_His_kin-like_C"/>
</dbReference>
<dbReference type="GO" id="GO:0005524">
    <property type="term" value="F:ATP binding"/>
    <property type="evidence" value="ECO:0007669"/>
    <property type="project" value="UniProtKB-KW"/>
</dbReference>
<dbReference type="InterPro" id="IPR000700">
    <property type="entry name" value="PAS-assoc_C"/>
</dbReference>
<dbReference type="SUPFAM" id="SSF47384">
    <property type="entry name" value="Homodimeric domain of signal transducing histidine kinase"/>
    <property type="match status" value="1"/>
</dbReference>
<feature type="transmembrane region" description="Helical" evidence="12">
    <location>
        <begin position="12"/>
        <end position="34"/>
    </location>
</feature>
<evidence type="ECO:0000313" key="16">
    <source>
        <dbReference type="EMBL" id="SEL40308.1"/>
    </source>
</evidence>
<dbReference type="PROSITE" id="PS50109">
    <property type="entry name" value="HIS_KIN"/>
    <property type="match status" value="1"/>
</dbReference>
<reference evidence="16 17" key="1">
    <citation type="submission" date="2016-10" db="EMBL/GenBank/DDBJ databases">
        <authorList>
            <person name="de Groot N.N."/>
        </authorList>
    </citation>
    <scope>NUCLEOTIDE SEQUENCE [LARGE SCALE GENOMIC DNA]</scope>
    <source>
        <strain evidence="16 17">CDM_5</strain>
    </source>
</reference>
<dbReference type="EC" id="2.7.13.3" evidence="3"/>
<dbReference type="PRINTS" id="PR00344">
    <property type="entry name" value="BCTRLSENSOR"/>
</dbReference>
<dbReference type="InterPro" id="IPR050351">
    <property type="entry name" value="BphY/WalK/GraS-like"/>
</dbReference>
<keyword evidence="9 12" id="KW-1133">Transmembrane helix</keyword>
<evidence type="ECO:0000256" key="2">
    <source>
        <dbReference type="ARBA" id="ARBA00004141"/>
    </source>
</evidence>
<dbReference type="GO" id="GO:0000155">
    <property type="term" value="F:phosphorelay sensor kinase activity"/>
    <property type="evidence" value="ECO:0007669"/>
    <property type="project" value="InterPro"/>
</dbReference>
<keyword evidence="5 12" id="KW-0812">Transmembrane</keyword>
<dbReference type="InterPro" id="IPR003594">
    <property type="entry name" value="HATPase_dom"/>
</dbReference>
<dbReference type="InterPro" id="IPR036890">
    <property type="entry name" value="HATPase_C_sf"/>
</dbReference>
<dbReference type="CDD" id="cd00075">
    <property type="entry name" value="HATPase"/>
    <property type="match status" value="1"/>
</dbReference>
<gene>
    <name evidence="16" type="ORF">SAMN04488691_104227</name>
</gene>
<keyword evidence="11 12" id="KW-0472">Membrane</keyword>
<dbReference type="GO" id="GO:0016020">
    <property type="term" value="C:membrane"/>
    <property type="evidence" value="ECO:0007669"/>
    <property type="project" value="UniProtKB-SubCell"/>
</dbReference>
<dbReference type="Pfam" id="PF02518">
    <property type="entry name" value="HATPase_c"/>
    <property type="match status" value="1"/>
</dbReference>
<dbReference type="RefSeq" id="WP_074793902.1">
    <property type="nucleotide sequence ID" value="NZ_FOAD01000004.1"/>
</dbReference>
<feature type="domain" description="Histidine kinase" evidence="13">
    <location>
        <begin position="331"/>
        <end position="534"/>
    </location>
</feature>
<comment type="subcellular location">
    <subcellularLocation>
        <location evidence="2">Membrane</location>
        <topology evidence="2">Multi-pass membrane protein</topology>
    </subcellularLocation>
</comment>
<feature type="domain" description="PAS" evidence="14">
    <location>
        <begin position="82"/>
        <end position="151"/>
    </location>
</feature>
<keyword evidence="8" id="KW-0067">ATP-binding</keyword>
<keyword evidence="7" id="KW-0418">Kinase</keyword>
<evidence type="ECO:0000256" key="6">
    <source>
        <dbReference type="ARBA" id="ARBA00022741"/>
    </source>
</evidence>
<feature type="domain" description="PAC" evidence="15">
    <location>
        <begin position="274"/>
        <end position="327"/>
    </location>
</feature>
<sequence>MDDSPLGTLDARAIALAYLAFGSVGILGGELALAGIFGTPLVSASALAKGLLFVVVSSVFVGILVARKNRRIERHQTSVEASLDRLQSVVSASPVPIIAIDVSGRVTIWNDAATETFGWEREEVLGKPIPTVAEDQESEFQRAVERSIEEDGLSNVAVKRQQRDGTMREFSLSTAPIYDPDGSVREIIGIFVDTTEQKARERRLREFEMAVEQAGHAIYLTDRDGEITYVNPAFEQTTGYERDEIVGRTPNVLKSGEMSDRYYARLWRSIEAGQTWQERIVDKRKNGEFYTAAQTIAPIEQEEDCIGYVAIQSDITETELTRQRLGVLNRMLRHNLRNRMNVIAGYVEMVQTETDDPQIDDHASVILDAAANLTSLAEKARTVTELLESDGHPTDVGTLVENVVSTSRSEFPDSTVRVAVDPDLSEHVDNRVGVAVEELVANALQHGGETVHIDAYRSPTDESRFVIRIEDDGPGIPESEWEVIQRGEETPLEHGTGLGLWLVQWVVTKTGGSVRLDTTPLGGSAVTLELPRDTLRD</sequence>
<dbReference type="Proteomes" id="UP000183894">
    <property type="component" value="Unassembled WGS sequence"/>
</dbReference>
<dbReference type="SUPFAM" id="SSF55785">
    <property type="entry name" value="PYP-like sensor domain (PAS domain)"/>
    <property type="match status" value="2"/>
</dbReference>
<evidence type="ECO:0000256" key="4">
    <source>
        <dbReference type="ARBA" id="ARBA00022679"/>
    </source>
</evidence>
<dbReference type="CDD" id="cd00130">
    <property type="entry name" value="PAS"/>
    <property type="match status" value="2"/>
</dbReference>
<dbReference type="Gene3D" id="3.30.565.10">
    <property type="entry name" value="Histidine kinase-like ATPase, C-terminal domain"/>
    <property type="match status" value="1"/>
</dbReference>
<keyword evidence="10" id="KW-0902">Two-component regulatory system</keyword>
<dbReference type="Pfam" id="PF00989">
    <property type="entry name" value="PAS"/>
    <property type="match status" value="1"/>
</dbReference>
<dbReference type="InterPro" id="IPR005467">
    <property type="entry name" value="His_kinase_dom"/>
</dbReference>
<dbReference type="InterPro" id="IPR035965">
    <property type="entry name" value="PAS-like_dom_sf"/>
</dbReference>
<keyword evidence="6" id="KW-0547">Nucleotide-binding</keyword>
<dbReference type="InterPro" id="IPR036097">
    <property type="entry name" value="HisK_dim/P_sf"/>
</dbReference>
<evidence type="ECO:0000256" key="8">
    <source>
        <dbReference type="ARBA" id="ARBA00022840"/>
    </source>
</evidence>
<accession>A0A1H7PXV3</accession>
<proteinExistence type="predicted"/>
<dbReference type="PANTHER" id="PTHR42878">
    <property type="entry name" value="TWO-COMPONENT HISTIDINE KINASE"/>
    <property type="match status" value="1"/>
</dbReference>
<feature type="transmembrane region" description="Helical" evidence="12">
    <location>
        <begin position="46"/>
        <end position="66"/>
    </location>
</feature>
<dbReference type="PROSITE" id="PS50113">
    <property type="entry name" value="PAC"/>
    <property type="match status" value="2"/>
</dbReference>
<evidence type="ECO:0000313" key="17">
    <source>
        <dbReference type="Proteomes" id="UP000183894"/>
    </source>
</evidence>
<keyword evidence="4" id="KW-0808">Transferase</keyword>